<gene>
    <name evidence="1" type="ORF">SAMN04489806_0598</name>
</gene>
<dbReference type="EMBL" id="FNRY01000001">
    <property type="protein sequence ID" value="SEB43435.1"/>
    <property type="molecule type" value="Genomic_DNA"/>
</dbReference>
<evidence type="ECO:0000313" key="2">
    <source>
        <dbReference type="Proteomes" id="UP000199183"/>
    </source>
</evidence>
<sequence length="286" mass="31384">MRNVEEFSRLSDELEQACRETDGVIGLVLLGSAADATRRDEWSDHDFFVLLEPGREHDVRRDLSWLPRFETSVLLGREGDIGFVVVYSDGHVLEFAAATADELTGAVADDALIVYDSEGRVARIIAEARERADSADRLAAPSDDRAANDMRLVLVKLLIGVGRARRGEVLNGSNFVRGWAVGLLARVVRARIPSQLPSSRDKIDPLRRFERGYPELAARIDAALAQDVESAARGLFDLARDVLEPGWDGFPSGAADAVAARLDWRDDDGADAQAPCSRTAQRFDIL</sequence>
<evidence type="ECO:0000313" key="1">
    <source>
        <dbReference type="EMBL" id="SEB43435.1"/>
    </source>
</evidence>
<dbReference type="OrthoDB" id="383876at2"/>
<reference evidence="1 2" key="1">
    <citation type="submission" date="2016-10" db="EMBL/GenBank/DDBJ databases">
        <authorList>
            <person name="de Groot N.N."/>
        </authorList>
    </citation>
    <scope>NUCLEOTIDE SEQUENCE [LARGE SCALE GENOMIC DNA]</scope>
    <source>
        <strain evidence="1 2">DSM 21799</strain>
    </source>
</reference>
<dbReference type="InterPro" id="IPR043519">
    <property type="entry name" value="NT_sf"/>
</dbReference>
<organism evidence="1 2">
    <name type="scientific">Paramicrobacterium humi</name>
    <dbReference type="NCBI Taxonomy" id="640635"/>
    <lineage>
        <taxon>Bacteria</taxon>
        <taxon>Bacillati</taxon>
        <taxon>Actinomycetota</taxon>
        <taxon>Actinomycetes</taxon>
        <taxon>Micrococcales</taxon>
        <taxon>Microbacteriaceae</taxon>
        <taxon>Paramicrobacterium</taxon>
    </lineage>
</organism>
<dbReference type="AlphaFoldDB" id="A0A1H4JBJ8"/>
<protein>
    <recommendedName>
        <fullName evidence="3">Streptomycin adenylyltransferase</fullName>
    </recommendedName>
</protein>
<dbReference type="Gene3D" id="3.30.460.10">
    <property type="entry name" value="Beta Polymerase, domain 2"/>
    <property type="match status" value="1"/>
</dbReference>
<dbReference type="Proteomes" id="UP000199183">
    <property type="component" value="Unassembled WGS sequence"/>
</dbReference>
<keyword evidence="2" id="KW-1185">Reference proteome</keyword>
<dbReference type="RefSeq" id="WP_091179666.1">
    <property type="nucleotide sequence ID" value="NZ_FNRY01000001.1"/>
</dbReference>
<evidence type="ECO:0008006" key="3">
    <source>
        <dbReference type="Google" id="ProtNLM"/>
    </source>
</evidence>
<proteinExistence type="predicted"/>
<name>A0A1H4JBJ8_9MICO</name>
<accession>A0A1H4JBJ8</accession>
<dbReference type="STRING" id="640635.SAMN04489806_0598"/>
<dbReference type="SUPFAM" id="SSF81301">
    <property type="entry name" value="Nucleotidyltransferase"/>
    <property type="match status" value="1"/>
</dbReference>